<dbReference type="PANTHER" id="PTHR23416:SF23">
    <property type="entry name" value="ACETYLTRANSFERASE C18B11.09C-RELATED"/>
    <property type="match status" value="1"/>
</dbReference>
<dbReference type="InterPro" id="IPR011004">
    <property type="entry name" value="Trimer_LpxA-like_sf"/>
</dbReference>
<dbReference type="PROSITE" id="PS00101">
    <property type="entry name" value="HEXAPEP_TRANSFERASES"/>
    <property type="match status" value="1"/>
</dbReference>
<dbReference type="Pfam" id="PF00132">
    <property type="entry name" value="Hexapep"/>
    <property type="match status" value="1"/>
</dbReference>
<gene>
    <name evidence="5" type="ORF">CHC_T00004208001</name>
</gene>
<dbReference type="SMART" id="SM01266">
    <property type="entry name" value="Mac"/>
    <property type="match status" value="1"/>
</dbReference>
<dbReference type="EMBL" id="HG001744">
    <property type="protein sequence ID" value="CDF35752.1"/>
    <property type="molecule type" value="Genomic_DNA"/>
</dbReference>
<organism evidence="5 6">
    <name type="scientific">Chondrus crispus</name>
    <name type="common">Carrageen Irish moss</name>
    <name type="synonym">Polymorpha crispa</name>
    <dbReference type="NCBI Taxonomy" id="2769"/>
    <lineage>
        <taxon>Eukaryota</taxon>
        <taxon>Rhodophyta</taxon>
        <taxon>Florideophyceae</taxon>
        <taxon>Rhodymeniophycidae</taxon>
        <taxon>Gigartinales</taxon>
        <taxon>Gigartinaceae</taxon>
        <taxon>Chondrus</taxon>
    </lineage>
</organism>
<dbReference type="Gramene" id="CDF35752">
    <property type="protein sequence ID" value="CDF35752"/>
    <property type="gene ID" value="CHC_T00004208001"/>
</dbReference>
<accession>R7QB56</accession>
<dbReference type="InterPro" id="IPR024688">
    <property type="entry name" value="Mac_dom"/>
</dbReference>
<sequence length="182" mass="19687">MVSCELYDCDVPDLFARRAKAKKLTLEYNTTIGYENDLEKRQEHLKKLFGKVGPNCIIEPPLQVDYGENTEIGKNFYANFNCVILDCAKVIIGDNVLLAPGVQIYPATHPLDVETRHRKGLEMAHPITIGSDVWIGGNAIILDGVTIGDGAVVGAGSVVTKDVAPNTVVAGNPARVLRTIAN</sequence>
<dbReference type="InterPro" id="IPR051159">
    <property type="entry name" value="Hexapeptide_acetyltransf"/>
</dbReference>
<keyword evidence="6" id="KW-1185">Reference proteome</keyword>
<evidence type="ECO:0000256" key="3">
    <source>
        <dbReference type="ARBA" id="ARBA00023315"/>
    </source>
</evidence>
<dbReference type="Proteomes" id="UP000012073">
    <property type="component" value="Unassembled WGS sequence"/>
</dbReference>
<dbReference type="GeneID" id="17323287"/>
<dbReference type="Pfam" id="PF12464">
    <property type="entry name" value="Mac"/>
    <property type="match status" value="1"/>
</dbReference>
<dbReference type="CDD" id="cd03357">
    <property type="entry name" value="LbH_MAT_GAT"/>
    <property type="match status" value="1"/>
</dbReference>
<evidence type="ECO:0000256" key="1">
    <source>
        <dbReference type="ARBA" id="ARBA00007274"/>
    </source>
</evidence>
<dbReference type="GO" id="GO:0008374">
    <property type="term" value="F:O-acyltransferase activity"/>
    <property type="evidence" value="ECO:0007669"/>
    <property type="project" value="TreeGrafter"/>
</dbReference>
<keyword evidence="2" id="KW-0808">Transferase</keyword>
<dbReference type="GO" id="GO:0016407">
    <property type="term" value="F:acetyltransferase activity"/>
    <property type="evidence" value="ECO:0007669"/>
    <property type="project" value="InterPro"/>
</dbReference>
<dbReference type="InterPro" id="IPR001451">
    <property type="entry name" value="Hexapep"/>
</dbReference>
<dbReference type="OMA" id="FYSGTHP"/>
<protein>
    <recommendedName>
        <fullName evidence="4">Maltose/galactoside acetyltransferase domain-containing protein</fullName>
    </recommendedName>
</protein>
<dbReference type="PANTHER" id="PTHR23416">
    <property type="entry name" value="SIALIC ACID SYNTHASE-RELATED"/>
    <property type="match status" value="1"/>
</dbReference>
<dbReference type="InterPro" id="IPR018357">
    <property type="entry name" value="Hexapep_transf_CS"/>
</dbReference>
<dbReference type="OrthoDB" id="25818at2759"/>
<dbReference type="PhylomeDB" id="R7QB56"/>
<evidence type="ECO:0000313" key="6">
    <source>
        <dbReference type="Proteomes" id="UP000012073"/>
    </source>
</evidence>
<evidence type="ECO:0000256" key="2">
    <source>
        <dbReference type="ARBA" id="ARBA00022679"/>
    </source>
</evidence>
<dbReference type="FunFam" id="2.160.10.10:FF:000025">
    <property type="entry name" value="Hexapeptide-repeat containing-acetyltransferase"/>
    <property type="match status" value="1"/>
</dbReference>
<dbReference type="Gene3D" id="2.160.10.10">
    <property type="entry name" value="Hexapeptide repeat proteins"/>
    <property type="match status" value="1"/>
</dbReference>
<evidence type="ECO:0000313" key="5">
    <source>
        <dbReference type="EMBL" id="CDF35752.1"/>
    </source>
</evidence>
<name>R7QB56_CHOCR</name>
<evidence type="ECO:0000259" key="4">
    <source>
        <dbReference type="SMART" id="SM01266"/>
    </source>
</evidence>
<feature type="domain" description="Maltose/galactoside acetyltransferase" evidence="4">
    <location>
        <begin position="5"/>
        <end position="54"/>
    </location>
</feature>
<comment type="similarity">
    <text evidence="1">Belongs to the transferase hexapeptide repeat family.</text>
</comment>
<proteinExistence type="inferred from homology"/>
<reference evidence="6" key="1">
    <citation type="journal article" date="2013" name="Proc. Natl. Acad. Sci. U.S.A.">
        <title>Genome structure and metabolic features in the red seaweed Chondrus crispus shed light on evolution of the Archaeplastida.</title>
        <authorList>
            <person name="Collen J."/>
            <person name="Porcel B."/>
            <person name="Carre W."/>
            <person name="Ball S.G."/>
            <person name="Chaparro C."/>
            <person name="Tonon T."/>
            <person name="Barbeyron T."/>
            <person name="Michel G."/>
            <person name="Noel B."/>
            <person name="Valentin K."/>
            <person name="Elias M."/>
            <person name="Artiguenave F."/>
            <person name="Arun A."/>
            <person name="Aury J.M."/>
            <person name="Barbosa-Neto J.F."/>
            <person name="Bothwell J.H."/>
            <person name="Bouget F.Y."/>
            <person name="Brillet L."/>
            <person name="Cabello-Hurtado F."/>
            <person name="Capella-Gutierrez S."/>
            <person name="Charrier B."/>
            <person name="Cladiere L."/>
            <person name="Cock J.M."/>
            <person name="Coelho S.M."/>
            <person name="Colleoni C."/>
            <person name="Czjzek M."/>
            <person name="Da Silva C."/>
            <person name="Delage L."/>
            <person name="Denoeud F."/>
            <person name="Deschamps P."/>
            <person name="Dittami S.M."/>
            <person name="Gabaldon T."/>
            <person name="Gachon C.M."/>
            <person name="Groisillier A."/>
            <person name="Herve C."/>
            <person name="Jabbari K."/>
            <person name="Katinka M."/>
            <person name="Kloareg B."/>
            <person name="Kowalczyk N."/>
            <person name="Labadie K."/>
            <person name="Leblanc C."/>
            <person name="Lopez P.J."/>
            <person name="McLachlan D.H."/>
            <person name="Meslet-Cladiere L."/>
            <person name="Moustafa A."/>
            <person name="Nehr Z."/>
            <person name="Nyvall Collen P."/>
            <person name="Panaud O."/>
            <person name="Partensky F."/>
            <person name="Poulain J."/>
            <person name="Rensing S.A."/>
            <person name="Rousvoal S."/>
            <person name="Samson G."/>
            <person name="Symeonidi A."/>
            <person name="Weissenbach J."/>
            <person name="Zambounis A."/>
            <person name="Wincker P."/>
            <person name="Boyen C."/>
        </authorList>
    </citation>
    <scope>NUCLEOTIDE SEQUENCE [LARGE SCALE GENOMIC DNA]</scope>
    <source>
        <strain evidence="6">cv. Stackhouse</strain>
    </source>
</reference>
<dbReference type="STRING" id="2769.R7QB56"/>
<dbReference type="SUPFAM" id="SSF51161">
    <property type="entry name" value="Trimeric LpxA-like enzymes"/>
    <property type="match status" value="1"/>
</dbReference>
<dbReference type="AlphaFoldDB" id="R7QB56"/>
<keyword evidence="3" id="KW-0012">Acyltransferase</keyword>
<dbReference type="RefSeq" id="XP_005715571.1">
    <property type="nucleotide sequence ID" value="XM_005715514.1"/>
</dbReference>
<dbReference type="KEGG" id="ccp:CHC_T00004208001"/>